<organism evidence="1">
    <name type="scientific">uncultured marine thaumarchaeote SAT1000_12_G12</name>
    <dbReference type="NCBI Taxonomy" id="1456380"/>
    <lineage>
        <taxon>Archaea</taxon>
        <taxon>Nitrososphaerota</taxon>
        <taxon>environmental samples</taxon>
    </lineage>
</organism>
<sequence length="164" mass="18881">MKIITVNDPEDKVFPLDKETYFDPAVYYHGTSRAFSSSIEKDGFKRNAHMYDKTDLVELWKAYDSPYFHTKEDAGESMKMTKNDLTYVLGSGGFDINDEPLSFSGNYWTARNYSINCGGEAIDHAVKMARWITELPDCPHQRIAEKILKNMELFLIIMFLVCIP</sequence>
<evidence type="ECO:0000313" key="1">
    <source>
        <dbReference type="EMBL" id="AIF23106.1"/>
    </source>
</evidence>
<dbReference type="AlphaFoldDB" id="A0A075I332"/>
<protein>
    <submittedName>
        <fullName evidence="1">Uncharacterized protein</fullName>
    </submittedName>
</protein>
<reference evidence="1" key="1">
    <citation type="journal article" date="2014" name="Genome Biol. Evol.">
        <title>Pangenome evidence for extensive interdomain horizontal transfer affecting lineage core and shell genes in uncultured planktonic thaumarchaeota and euryarchaeota.</title>
        <authorList>
            <person name="Deschamps P."/>
            <person name="Zivanovic Y."/>
            <person name="Moreira D."/>
            <person name="Rodriguez-Valera F."/>
            <person name="Lopez-Garcia P."/>
        </authorList>
    </citation>
    <scope>NUCLEOTIDE SEQUENCE</scope>
</reference>
<name>A0A075I332_9ARCH</name>
<proteinExistence type="predicted"/>
<dbReference type="EMBL" id="KF901222">
    <property type="protein sequence ID" value="AIF23106.1"/>
    <property type="molecule type" value="Genomic_DNA"/>
</dbReference>
<accession>A0A075I332</accession>